<protein>
    <submittedName>
        <fullName evidence="2">Helix-turn-helix domain-containing protein</fullName>
    </submittedName>
</protein>
<dbReference type="RefSeq" id="WP_397216077.1">
    <property type="nucleotide sequence ID" value="NZ_JBGFSN010000005.1"/>
</dbReference>
<accession>A0ABW7Q002</accession>
<keyword evidence="3" id="KW-1185">Reference proteome</keyword>
<dbReference type="CDD" id="cd00093">
    <property type="entry name" value="HTH_XRE"/>
    <property type="match status" value="1"/>
</dbReference>
<comment type="caution">
    <text evidence="2">The sequence shown here is derived from an EMBL/GenBank/DDBJ whole genome shotgun (WGS) entry which is preliminary data.</text>
</comment>
<reference evidence="2 3" key="1">
    <citation type="submission" date="2024-08" db="EMBL/GenBank/DDBJ databases">
        <title>Pantoea ronii - a newly identified human opportunistic pathogen.</title>
        <authorList>
            <person name="Keidar-Friedman D."/>
            <person name="Sorek N."/>
            <person name="Leshin-Carmel D."/>
            <person name="Tsur A."/>
            <person name="Amsalem M."/>
            <person name="Tolkach D."/>
            <person name="Brosh-Nissimov T."/>
        </authorList>
    </citation>
    <scope>NUCLEOTIDE SEQUENCE [LARGE SCALE GENOMIC DNA]</scope>
    <source>
        <strain evidence="2 3">AA23256</strain>
    </source>
</reference>
<evidence type="ECO:0000313" key="3">
    <source>
        <dbReference type="Proteomes" id="UP001611251"/>
    </source>
</evidence>
<name>A0ABW7Q002_9GAMM</name>
<feature type="domain" description="HTH cro/C1-type" evidence="1">
    <location>
        <begin position="53"/>
        <end position="88"/>
    </location>
</feature>
<dbReference type="Gene3D" id="1.10.260.40">
    <property type="entry name" value="lambda repressor-like DNA-binding domains"/>
    <property type="match status" value="1"/>
</dbReference>
<dbReference type="InterPro" id="IPR010982">
    <property type="entry name" value="Lambda_DNA-bd_dom_sf"/>
</dbReference>
<evidence type="ECO:0000313" key="2">
    <source>
        <dbReference type="EMBL" id="MFH8135350.1"/>
    </source>
</evidence>
<dbReference type="SUPFAM" id="SSF47413">
    <property type="entry name" value="lambda repressor-like DNA-binding domains"/>
    <property type="match status" value="1"/>
</dbReference>
<dbReference type="InterPro" id="IPR001387">
    <property type="entry name" value="Cro/C1-type_HTH"/>
</dbReference>
<dbReference type="EMBL" id="JBGFSN010000005">
    <property type="protein sequence ID" value="MFH8135350.1"/>
    <property type="molecule type" value="Genomic_DNA"/>
</dbReference>
<gene>
    <name evidence="2" type="ORF">ABU178_14365</name>
</gene>
<dbReference type="Proteomes" id="UP001611251">
    <property type="component" value="Unassembled WGS sequence"/>
</dbReference>
<evidence type="ECO:0000259" key="1">
    <source>
        <dbReference type="PROSITE" id="PS50943"/>
    </source>
</evidence>
<proteinExistence type="predicted"/>
<organism evidence="2 3">
    <name type="scientific">Pantoea osteomyelitidis</name>
    <dbReference type="NCBI Taxonomy" id="3230026"/>
    <lineage>
        <taxon>Bacteria</taxon>
        <taxon>Pseudomonadati</taxon>
        <taxon>Pseudomonadota</taxon>
        <taxon>Gammaproteobacteria</taxon>
        <taxon>Enterobacterales</taxon>
        <taxon>Erwiniaceae</taxon>
        <taxon>Pantoea</taxon>
    </lineage>
</organism>
<dbReference type="PROSITE" id="PS50943">
    <property type="entry name" value="HTH_CROC1"/>
    <property type="match status" value="1"/>
</dbReference>
<dbReference type="Pfam" id="PF01381">
    <property type="entry name" value="HTH_3"/>
    <property type="match status" value="1"/>
</dbReference>
<sequence>MSDRLKRLQSMAKRYNKLGAVSDETVAKIDARVKARQLRESLPKIRPMSGTEIKEMRTRYGLSQSTLALTMGMSVESVSKWERDEGQPGNAALRILNTIDAKGPEVFAT</sequence>
<dbReference type="SMART" id="SM00530">
    <property type="entry name" value="HTH_XRE"/>
    <property type="match status" value="1"/>
</dbReference>